<comment type="caution">
    <text evidence="9">The sequence shown here is derived from an EMBL/GenBank/DDBJ whole genome shotgun (WGS) entry which is preliminary data.</text>
</comment>
<dbReference type="FunFam" id="1.20.1740.10:FF:000039">
    <property type="entry name" value="Neutral amino acid transporter (Eurofung)"/>
    <property type="match status" value="1"/>
</dbReference>
<dbReference type="EMBL" id="JXNT01000018">
    <property type="protein sequence ID" value="ODM15161.1"/>
    <property type="molecule type" value="Genomic_DNA"/>
</dbReference>
<evidence type="ECO:0000256" key="3">
    <source>
        <dbReference type="ARBA" id="ARBA00022692"/>
    </source>
</evidence>
<organism evidence="9 10">
    <name type="scientific">Aspergillus cristatus</name>
    <name type="common">Chinese Fuzhuan brick tea-fermentation fungus</name>
    <name type="synonym">Eurotium cristatum</name>
    <dbReference type="NCBI Taxonomy" id="573508"/>
    <lineage>
        <taxon>Eukaryota</taxon>
        <taxon>Fungi</taxon>
        <taxon>Dikarya</taxon>
        <taxon>Ascomycota</taxon>
        <taxon>Pezizomycotina</taxon>
        <taxon>Eurotiomycetes</taxon>
        <taxon>Eurotiomycetidae</taxon>
        <taxon>Eurotiales</taxon>
        <taxon>Aspergillaceae</taxon>
        <taxon>Aspergillus</taxon>
        <taxon>Aspergillus subgen. Aspergillus</taxon>
    </lineage>
</organism>
<reference evidence="9 10" key="1">
    <citation type="journal article" date="2016" name="BMC Genomics">
        <title>Comparative genomic and transcriptomic analyses of the Fuzhuan brick tea-fermentation fungus Aspergillus cristatus.</title>
        <authorList>
            <person name="Ge Y."/>
            <person name="Wang Y."/>
            <person name="Liu Y."/>
            <person name="Tan Y."/>
            <person name="Ren X."/>
            <person name="Zhang X."/>
            <person name="Hyde K.D."/>
            <person name="Liu Y."/>
            <person name="Liu Z."/>
        </authorList>
    </citation>
    <scope>NUCLEOTIDE SEQUENCE [LARGE SCALE GENOMIC DNA]</scope>
    <source>
        <strain evidence="9 10">GZAAS20.1005</strain>
    </source>
</reference>
<comment type="subcellular location">
    <subcellularLocation>
        <location evidence="1">Membrane</location>
        <topology evidence="1">Multi-pass membrane protein</topology>
    </subcellularLocation>
</comment>
<feature type="transmembrane region" description="Helical" evidence="7">
    <location>
        <begin position="389"/>
        <end position="410"/>
    </location>
</feature>
<evidence type="ECO:0000256" key="7">
    <source>
        <dbReference type="SAM" id="Phobius"/>
    </source>
</evidence>
<keyword evidence="3 7" id="KW-0812">Transmembrane</keyword>
<evidence type="ECO:0000313" key="10">
    <source>
        <dbReference type="Proteomes" id="UP000094569"/>
    </source>
</evidence>
<evidence type="ECO:0000256" key="5">
    <source>
        <dbReference type="ARBA" id="ARBA00023136"/>
    </source>
</evidence>
<evidence type="ECO:0000313" key="9">
    <source>
        <dbReference type="EMBL" id="ODM15161.1"/>
    </source>
</evidence>
<evidence type="ECO:0000256" key="2">
    <source>
        <dbReference type="ARBA" id="ARBA00008066"/>
    </source>
</evidence>
<feature type="transmembrane region" description="Helical" evidence="7">
    <location>
        <begin position="316"/>
        <end position="335"/>
    </location>
</feature>
<dbReference type="InterPro" id="IPR013057">
    <property type="entry name" value="AA_transpt_TM"/>
</dbReference>
<keyword evidence="5 7" id="KW-0472">Membrane</keyword>
<protein>
    <recommendedName>
        <fullName evidence="8">Amino acid transporter transmembrane domain-containing protein</fullName>
    </recommendedName>
</protein>
<evidence type="ECO:0000256" key="1">
    <source>
        <dbReference type="ARBA" id="ARBA00004141"/>
    </source>
</evidence>
<evidence type="ECO:0000256" key="6">
    <source>
        <dbReference type="SAM" id="MobiDB-lite"/>
    </source>
</evidence>
<feature type="transmembrane region" description="Helical" evidence="7">
    <location>
        <begin position="222"/>
        <end position="242"/>
    </location>
</feature>
<comment type="similarity">
    <text evidence="2">Belongs to the amino acid/polyamine transporter 2 family.</text>
</comment>
<dbReference type="Proteomes" id="UP000094569">
    <property type="component" value="Unassembled WGS sequence"/>
</dbReference>
<evidence type="ECO:0000259" key="8">
    <source>
        <dbReference type="Pfam" id="PF01490"/>
    </source>
</evidence>
<feature type="transmembrane region" description="Helical" evidence="7">
    <location>
        <begin position="154"/>
        <end position="175"/>
    </location>
</feature>
<dbReference type="STRING" id="573508.A0A1E3B2X0"/>
<name>A0A1E3B2X0_ASPCR</name>
<dbReference type="PANTHER" id="PTHR22950">
    <property type="entry name" value="AMINO ACID TRANSPORTER"/>
    <property type="match status" value="1"/>
</dbReference>
<gene>
    <name evidence="9" type="ORF">SI65_09400</name>
</gene>
<proteinExistence type="inferred from homology"/>
<dbReference type="GO" id="GO:0016020">
    <property type="term" value="C:membrane"/>
    <property type="evidence" value="ECO:0007669"/>
    <property type="project" value="UniProtKB-SubCell"/>
</dbReference>
<feature type="transmembrane region" description="Helical" evidence="7">
    <location>
        <begin position="356"/>
        <end position="377"/>
    </location>
</feature>
<dbReference type="AlphaFoldDB" id="A0A1E3B2X0"/>
<dbReference type="OrthoDB" id="294730at2759"/>
<evidence type="ECO:0000256" key="4">
    <source>
        <dbReference type="ARBA" id="ARBA00022989"/>
    </source>
</evidence>
<keyword evidence="10" id="KW-1185">Reference proteome</keyword>
<feature type="domain" description="Amino acid transporter transmembrane" evidence="8">
    <location>
        <begin position="45"/>
        <end position="445"/>
    </location>
</feature>
<feature type="transmembrane region" description="Helical" evidence="7">
    <location>
        <begin position="422"/>
        <end position="445"/>
    </location>
</feature>
<feature type="transmembrane region" description="Helical" evidence="7">
    <location>
        <begin position="77"/>
        <end position="97"/>
    </location>
</feature>
<feature type="transmembrane region" description="Helical" evidence="7">
    <location>
        <begin position="128"/>
        <end position="148"/>
    </location>
</feature>
<feature type="transmembrane region" description="Helical" evidence="7">
    <location>
        <begin position="275"/>
        <end position="296"/>
    </location>
</feature>
<feature type="transmembrane region" description="Helical" evidence="7">
    <location>
        <begin position="182"/>
        <end position="202"/>
    </location>
</feature>
<sequence length="467" mass="50566">MAQDIKVENGPEPQYYDQEDVKSSPPSAQMDPFGAEDSADVKYKTLTWWQTGIIMIAETVSLGVLSLPAAVASIGMAPAVVLIVGLGFISTYSGYLIGQFRQKYPFIHSMADAGEILMGQVGRNVLELGQLLFFLFATGSHLLTFTVMMNTLTEHGTCSIVFGVVGLILSFLLSLPRTMKNVSWLAMASFISIFVAVMVTMIGVGVERPGKGIYSVTQKTDFVSGFTAVTNIVFAYCMFFLLHYSRQYANDSGGHPGYFGFIAEMKNPEDFPKSLCLQQGFEILLYTISAAVVYRYAGDGVASPALGSTGPLLRKVAYGLAIPTIVIAGVVLGHVAIKTIYVRIFRGTNVMHQRSFLGTGAWIGLTLAFWTISWVIAEAIPVFSDLLSLISALFVSWFSYGLPGVFWLYMYWGDYFSSPKKILLCLTNVGLVAIGTTICACGLWVSGLAIHEDSKGAAGSFSCANNA</sequence>
<dbReference type="PANTHER" id="PTHR22950:SF479">
    <property type="entry name" value="AMINO ACID TRANSPORTER (EUROFUNG)-RELATED"/>
    <property type="match status" value="1"/>
</dbReference>
<keyword evidence="4 7" id="KW-1133">Transmembrane helix</keyword>
<dbReference type="GO" id="GO:0015179">
    <property type="term" value="F:L-amino acid transmembrane transporter activity"/>
    <property type="evidence" value="ECO:0007669"/>
    <property type="project" value="TreeGrafter"/>
</dbReference>
<dbReference type="VEuPathDB" id="FungiDB:SI65_09400"/>
<feature type="transmembrane region" description="Helical" evidence="7">
    <location>
        <begin position="52"/>
        <end position="71"/>
    </location>
</feature>
<accession>A0A1E3B2X0</accession>
<dbReference type="Pfam" id="PF01490">
    <property type="entry name" value="Aa_trans"/>
    <property type="match status" value="1"/>
</dbReference>
<feature type="region of interest" description="Disordered" evidence="6">
    <location>
        <begin position="1"/>
        <end position="31"/>
    </location>
</feature>